<dbReference type="AlphaFoldDB" id="A0A1I0PLE8"/>
<dbReference type="Gene3D" id="1.10.287.950">
    <property type="entry name" value="Methyl-accepting chemotaxis protein"/>
    <property type="match status" value="1"/>
</dbReference>
<evidence type="ECO:0000256" key="7">
    <source>
        <dbReference type="SAM" id="Phobius"/>
    </source>
</evidence>
<dbReference type="InterPro" id="IPR000731">
    <property type="entry name" value="SSD"/>
</dbReference>
<protein>
    <submittedName>
        <fullName evidence="9">Putative drug exporter of the RND superfamily</fullName>
    </submittedName>
</protein>
<evidence type="ECO:0000256" key="3">
    <source>
        <dbReference type="ARBA" id="ARBA00022475"/>
    </source>
</evidence>
<dbReference type="SUPFAM" id="SSF82866">
    <property type="entry name" value="Multidrug efflux transporter AcrB transmembrane domain"/>
    <property type="match status" value="2"/>
</dbReference>
<dbReference type="RefSeq" id="WP_092452671.1">
    <property type="nucleotide sequence ID" value="NZ_FOJI01000005.1"/>
</dbReference>
<accession>A0A1I0PLE8</accession>
<keyword evidence="3" id="KW-1003">Cell membrane</keyword>
<evidence type="ECO:0000259" key="8">
    <source>
        <dbReference type="PROSITE" id="PS50156"/>
    </source>
</evidence>
<dbReference type="Gene3D" id="1.20.1640.10">
    <property type="entry name" value="Multidrug efflux transporter AcrB transmembrane domain"/>
    <property type="match status" value="2"/>
</dbReference>
<dbReference type="OrthoDB" id="9782006at2"/>
<gene>
    <name evidence="9" type="ORF">SAMN05421659_105164</name>
</gene>
<dbReference type="Pfam" id="PF03176">
    <property type="entry name" value="MMPL"/>
    <property type="match status" value="2"/>
</dbReference>
<dbReference type="InterPro" id="IPR050545">
    <property type="entry name" value="Mycobact_MmpL"/>
</dbReference>
<evidence type="ECO:0000256" key="4">
    <source>
        <dbReference type="ARBA" id="ARBA00022692"/>
    </source>
</evidence>
<feature type="transmembrane region" description="Helical" evidence="7">
    <location>
        <begin position="233"/>
        <end position="252"/>
    </location>
</feature>
<keyword evidence="5 7" id="KW-1133">Transmembrane helix</keyword>
<proteinExistence type="inferred from homology"/>
<reference evidence="9 10" key="1">
    <citation type="submission" date="2016-10" db="EMBL/GenBank/DDBJ databases">
        <authorList>
            <person name="de Groot N.N."/>
        </authorList>
    </citation>
    <scope>NUCLEOTIDE SEQUENCE [LARGE SCALE GENOMIC DNA]</scope>
    <source>
        <strain evidence="9 10">DSM 9179</strain>
    </source>
</reference>
<dbReference type="PANTHER" id="PTHR33406:SF6">
    <property type="entry name" value="MEMBRANE PROTEIN YDGH-RELATED"/>
    <property type="match status" value="1"/>
</dbReference>
<keyword evidence="6 7" id="KW-0472">Membrane</keyword>
<feature type="transmembrane region" description="Helical" evidence="7">
    <location>
        <begin position="863"/>
        <end position="896"/>
    </location>
</feature>
<dbReference type="STRING" id="99656.SAMN05421659_105164"/>
<name>A0A1I0PLE8_9FIRM</name>
<feature type="domain" description="SSD" evidence="8">
    <location>
        <begin position="200"/>
        <end position="332"/>
    </location>
</feature>
<keyword evidence="10" id="KW-1185">Reference proteome</keyword>
<dbReference type="PANTHER" id="PTHR33406">
    <property type="entry name" value="MEMBRANE PROTEIN MJ1562-RELATED"/>
    <property type="match status" value="1"/>
</dbReference>
<feature type="transmembrane region" description="Helical" evidence="7">
    <location>
        <begin position="280"/>
        <end position="301"/>
    </location>
</feature>
<feature type="transmembrane region" description="Helical" evidence="7">
    <location>
        <begin position="960"/>
        <end position="979"/>
    </location>
</feature>
<dbReference type="EMBL" id="FOJI01000005">
    <property type="protein sequence ID" value="SEW15035.1"/>
    <property type="molecule type" value="Genomic_DNA"/>
</dbReference>
<feature type="transmembrane region" description="Helical" evidence="7">
    <location>
        <begin position="200"/>
        <end position="221"/>
    </location>
</feature>
<evidence type="ECO:0000313" key="9">
    <source>
        <dbReference type="EMBL" id="SEW15035.1"/>
    </source>
</evidence>
<organism evidence="9 10">
    <name type="scientific">[Clostridium] fimetarium</name>
    <dbReference type="NCBI Taxonomy" id="99656"/>
    <lineage>
        <taxon>Bacteria</taxon>
        <taxon>Bacillati</taxon>
        <taxon>Bacillota</taxon>
        <taxon>Clostridia</taxon>
        <taxon>Lachnospirales</taxon>
        <taxon>Lachnospiraceae</taxon>
    </lineage>
</organism>
<feature type="transmembrane region" description="Helical" evidence="7">
    <location>
        <begin position="174"/>
        <end position="193"/>
    </location>
</feature>
<dbReference type="GO" id="GO:0005886">
    <property type="term" value="C:plasma membrane"/>
    <property type="evidence" value="ECO:0007669"/>
    <property type="project" value="UniProtKB-SubCell"/>
</dbReference>
<dbReference type="Proteomes" id="UP000199701">
    <property type="component" value="Unassembled WGS sequence"/>
</dbReference>
<keyword evidence="4 7" id="KW-0812">Transmembrane</keyword>
<evidence type="ECO:0000256" key="5">
    <source>
        <dbReference type="ARBA" id="ARBA00022989"/>
    </source>
</evidence>
<dbReference type="PROSITE" id="PS50156">
    <property type="entry name" value="SSD"/>
    <property type="match status" value="1"/>
</dbReference>
<evidence type="ECO:0000256" key="1">
    <source>
        <dbReference type="ARBA" id="ARBA00004651"/>
    </source>
</evidence>
<evidence type="ECO:0000256" key="6">
    <source>
        <dbReference type="ARBA" id="ARBA00023136"/>
    </source>
</evidence>
<feature type="transmembrane region" description="Helical" evidence="7">
    <location>
        <begin position="307"/>
        <end position="327"/>
    </location>
</feature>
<feature type="transmembrane region" description="Helical" evidence="7">
    <location>
        <begin position="916"/>
        <end position="939"/>
    </location>
</feature>
<comment type="similarity">
    <text evidence="2">Belongs to the resistance-nodulation-cell division (RND) (TC 2.A.6) family. MmpL subfamily.</text>
</comment>
<evidence type="ECO:0000313" key="10">
    <source>
        <dbReference type="Proteomes" id="UP000199701"/>
    </source>
</evidence>
<feature type="transmembrane region" description="Helical" evidence="7">
    <location>
        <begin position="985"/>
        <end position="1015"/>
    </location>
</feature>
<dbReference type="InterPro" id="IPR004869">
    <property type="entry name" value="MMPL_dom"/>
</dbReference>
<comment type="subcellular location">
    <subcellularLocation>
        <location evidence="1">Cell membrane</location>
        <topology evidence="1">Multi-pass membrane protein</topology>
    </subcellularLocation>
</comment>
<evidence type="ECO:0000256" key="2">
    <source>
        <dbReference type="ARBA" id="ARBA00010157"/>
    </source>
</evidence>
<sequence length="1026" mass="110950">MKIILKMRWVIFGVWIIAAVLLTVFQPDINAILRLRGQGDVSADSPSKIGASILNNMSTATGKNNIIVFFNENKLTNDDMTQIENGLKTIQADKAELGMDNIVDPFNIPEAKSSILSSDETTLMIPFNLDKKGREVDDIKNLIDSKLTDVKVTYYLTGEDFITNDYLKTTESGVAKSAIITVIFILVILMLMFRSIVTPIVSLLAVGVSYMCSMGIAAQLIDKLNFPITSLTQMLLILILFGIGTDYNILLFNRFKEELSHGYSIDEAIAITYKTAGKTIFFSILTVFIAFLSLSFAEYGIYQSGTVVAIGTAILLLEILTFTPFIMKTLGKRLFWPSKNTSGHKESKLWETTTTFSVRHPVISTLILLAIIIPSIYFNTQKITFDSLKEMGDSSQAAVGFNIVGDHFSRGQAMPTTVAIESINALDNNESMAVIDQLTERLKSIDGVKQVSSATQPTSEPIDAFYISDQTKTVTDGLNATKDGVGKIHDGLNTISKNLTTPDFSSVNDLVKGTGDIQNGLGSMTNGLNQIDSGMIQGAGGAANISDGIGQLKTGLSTINNNISIISSGLSGLQGGYAQLREGYKGIEPQLITIQQSIGGMNQLIEALGGKYSDQLATDEQYLALKLTGSSLETGLAQLNGGLKVLGENYDSLNLNFQRANDGLNQLVQAQSQIVSGLDQLENGATALSDGLNATSAGQKEIIANMEAMKSGVGKIKDGQQQLYDGLTTLSSGMGQLKGGIDQSSNGLSDISDGLGKTSAFMSQLTSSKTFFIPKEALTSIDFKKSLDTYMSSDRKTTKLTVILNNDPYSMDAANTIQTINDTLPDVLNGTVLSYSRLGTTGPSSVTNDMNRILTSDLNRTKVIILICVFLVLLLIIRSFWIPTYIIGALLGAYYIGMNVTNFVVQNIFKLEGTSSYIPFFVFIIIISLGVDYSIFLLMRYKEYPELSPKEAIILASKNVGGVVISAGIILGGTFATLMPSGLYLLIELAIAVIVGLVTLCFVFLPILLPALIALQDDISKLIKKR</sequence>